<organism evidence="1">
    <name type="scientific">Spodoptera frugiperda</name>
    <name type="common">Fall armyworm</name>
    <dbReference type="NCBI Taxonomy" id="7108"/>
    <lineage>
        <taxon>Eukaryota</taxon>
        <taxon>Metazoa</taxon>
        <taxon>Ecdysozoa</taxon>
        <taxon>Arthropoda</taxon>
        <taxon>Hexapoda</taxon>
        <taxon>Insecta</taxon>
        <taxon>Pterygota</taxon>
        <taxon>Neoptera</taxon>
        <taxon>Endopterygota</taxon>
        <taxon>Lepidoptera</taxon>
        <taxon>Glossata</taxon>
        <taxon>Ditrysia</taxon>
        <taxon>Noctuoidea</taxon>
        <taxon>Noctuidae</taxon>
        <taxon>Amphipyrinae</taxon>
        <taxon>Spodoptera</taxon>
    </lineage>
</organism>
<protein>
    <submittedName>
        <fullName evidence="1">SFRICE_012782</fullName>
    </submittedName>
</protein>
<dbReference type="EMBL" id="ODYU01003027">
    <property type="protein sequence ID" value="SOQ41281.1"/>
    <property type="molecule type" value="Genomic_DNA"/>
</dbReference>
<sequence length="219" mass="23904">MGVTHKSSVSIVLYKQTDSGHWTERSYTLYSYININASSIDIVTSRSVAAAVGRGVGVLSTGGVGAGGARLAARGVGGGDGELAEELTPVRERGALLRLATATCHGSEPVLPLRWSRQRALWVYSCRKYRGGAGTHTRSSVARVLQAKNSSPRLKVRLLRITTFTGAADWYCGCNHPRMYYTPTTPELQPTCGSDRLRYRCYHTDRSIDIGRSLDPLVW</sequence>
<reference evidence="1" key="1">
    <citation type="submission" date="2016-07" db="EMBL/GenBank/DDBJ databases">
        <authorList>
            <person name="Bretaudeau A."/>
        </authorList>
    </citation>
    <scope>NUCLEOTIDE SEQUENCE</scope>
    <source>
        <strain evidence="1">Rice</strain>
        <tissue evidence="1">Whole body</tissue>
    </source>
</reference>
<accession>A0A2H1VKG1</accession>
<dbReference type="AlphaFoldDB" id="A0A2H1VKG1"/>
<proteinExistence type="predicted"/>
<evidence type="ECO:0000313" key="1">
    <source>
        <dbReference type="EMBL" id="SOQ41281.1"/>
    </source>
</evidence>
<gene>
    <name evidence="1" type="ORF">SFRICE_012782</name>
</gene>
<name>A0A2H1VKG1_SPOFR</name>